<dbReference type="PRINTS" id="PR00326">
    <property type="entry name" value="GTP1OBG"/>
</dbReference>
<evidence type="ECO:0000313" key="4">
    <source>
        <dbReference type="EMBL" id="MCW6035368.1"/>
    </source>
</evidence>
<proteinExistence type="predicted"/>
<keyword evidence="1" id="KW-0547">Nucleotide-binding</keyword>
<organism evidence="4 5">
    <name type="scientific">Spirulina subsalsa FACHB-351</name>
    <dbReference type="NCBI Taxonomy" id="234711"/>
    <lineage>
        <taxon>Bacteria</taxon>
        <taxon>Bacillati</taxon>
        <taxon>Cyanobacteriota</taxon>
        <taxon>Cyanophyceae</taxon>
        <taxon>Spirulinales</taxon>
        <taxon>Spirulinaceae</taxon>
        <taxon>Spirulina</taxon>
    </lineage>
</organism>
<dbReference type="EMBL" id="JAIHOM010000012">
    <property type="protein sequence ID" value="MCW6035368.1"/>
    <property type="molecule type" value="Genomic_DNA"/>
</dbReference>
<dbReference type="InterPro" id="IPR027417">
    <property type="entry name" value="P-loop_NTPase"/>
</dbReference>
<dbReference type="InterPro" id="IPR005225">
    <property type="entry name" value="Small_GTP-bd"/>
</dbReference>
<evidence type="ECO:0000259" key="3">
    <source>
        <dbReference type="PROSITE" id="PS51711"/>
    </source>
</evidence>
<dbReference type="SUPFAM" id="SSF52540">
    <property type="entry name" value="P-loop containing nucleoside triphosphate hydrolases"/>
    <property type="match status" value="1"/>
</dbReference>
<dbReference type="Pfam" id="PF02421">
    <property type="entry name" value="FeoB_N"/>
    <property type="match status" value="1"/>
</dbReference>
<dbReference type="NCBIfam" id="TIGR00231">
    <property type="entry name" value="small_GTP"/>
    <property type="match status" value="1"/>
</dbReference>
<dbReference type="PANTHER" id="PTHR43185">
    <property type="entry name" value="FERROUS IRON TRANSPORT PROTEIN B"/>
    <property type="match status" value="1"/>
</dbReference>
<feature type="domain" description="FeoB-type G" evidence="3">
    <location>
        <begin position="45"/>
        <end position="207"/>
    </location>
</feature>
<evidence type="ECO:0000256" key="2">
    <source>
        <dbReference type="ARBA" id="ARBA00023134"/>
    </source>
</evidence>
<evidence type="ECO:0000313" key="5">
    <source>
        <dbReference type="Proteomes" id="UP001526426"/>
    </source>
</evidence>
<keyword evidence="5" id="KW-1185">Reference proteome</keyword>
<dbReference type="PANTHER" id="PTHR43185:SF1">
    <property type="entry name" value="FE(2+) TRANSPORTER FEOB"/>
    <property type="match status" value="1"/>
</dbReference>
<sequence length="214" mass="23224">MDCHRCNSHCGSGKGTPKSGLFKNWSLGLRNQQQPQIPDELTVADAQIALVGMPNVGKSVLFHALTGIYATVSNYPGTTVEVSRGVMRLGEQTVTVIDTPGMYSLLPISEEEAVSKTLLLTHDFASIIHVVDGKNLGRMLPLTLQLLELDLPLILAINMMDEARRLGLALHPEILSQQLQIPVILMAAGLNQGIQELKQTLQQQIPAPPLPLLV</sequence>
<dbReference type="Gene3D" id="3.40.50.300">
    <property type="entry name" value="P-loop containing nucleotide triphosphate hydrolases"/>
    <property type="match status" value="1"/>
</dbReference>
<accession>A0ABT3L1J1</accession>
<dbReference type="PROSITE" id="PS51711">
    <property type="entry name" value="G_FEOB"/>
    <property type="match status" value="1"/>
</dbReference>
<keyword evidence="2" id="KW-0342">GTP-binding</keyword>
<dbReference type="Proteomes" id="UP001526426">
    <property type="component" value="Unassembled WGS sequence"/>
</dbReference>
<comment type="caution">
    <text evidence="4">The sequence shown here is derived from an EMBL/GenBank/DDBJ whole genome shotgun (WGS) entry which is preliminary data.</text>
</comment>
<dbReference type="InterPro" id="IPR050860">
    <property type="entry name" value="FeoB_GTPase"/>
</dbReference>
<reference evidence="4 5" key="1">
    <citation type="submission" date="2021-08" db="EMBL/GenBank/DDBJ databases">
        <title>Draft genome sequence of Spirulina subsalsa with high tolerance to salinity and hype-accumulation of phycocyanin.</title>
        <authorList>
            <person name="Pei H."/>
            <person name="Jiang L."/>
        </authorList>
    </citation>
    <scope>NUCLEOTIDE SEQUENCE [LARGE SCALE GENOMIC DNA]</scope>
    <source>
        <strain evidence="4 5">FACHB-351</strain>
    </source>
</reference>
<evidence type="ECO:0000256" key="1">
    <source>
        <dbReference type="ARBA" id="ARBA00022741"/>
    </source>
</evidence>
<dbReference type="InterPro" id="IPR006073">
    <property type="entry name" value="GTP-bd"/>
</dbReference>
<dbReference type="RefSeq" id="WP_265263052.1">
    <property type="nucleotide sequence ID" value="NZ_JAIHOM010000012.1"/>
</dbReference>
<dbReference type="InterPro" id="IPR030389">
    <property type="entry name" value="G_FEOB_dom"/>
</dbReference>
<name>A0ABT3L1J1_9CYAN</name>
<protein>
    <submittedName>
        <fullName evidence="4">50S ribosome-binding GTPase</fullName>
    </submittedName>
</protein>
<gene>
    <name evidence="4" type="ORF">K4A83_03640</name>
</gene>